<keyword evidence="2 6" id="KW-0812">Transmembrane</keyword>
<dbReference type="GO" id="GO:0016020">
    <property type="term" value="C:membrane"/>
    <property type="evidence" value="ECO:0007669"/>
    <property type="project" value="UniProtKB-SubCell"/>
</dbReference>
<comment type="subcellular location">
    <subcellularLocation>
        <location evidence="1">Membrane</location>
        <topology evidence="1">Multi-pass membrane protein</topology>
    </subcellularLocation>
</comment>
<evidence type="ECO:0000256" key="6">
    <source>
        <dbReference type="SAM" id="Phobius"/>
    </source>
</evidence>
<evidence type="ECO:0000256" key="2">
    <source>
        <dbReference type="ARBA" id="ARBA00022692"/>
    </source>
</evidence>
<comment type="similarity">
    <text evidence="5">Belongs to the SAT4 family.</text>
</comment>
<sequence length="301" mass="33303">MGVTPTIELDAARRQASPFDVFIIGSCARTQIHPWETPAASADPRPAWAVLVSQEGRHIYITDDVDSGRSQWAQDSIREGEVEYRDTKQIWDQLVATQAGRRRSTDEAQAKGNVDVVRGLAVDSTIDVVAHSNGCYAPVQGASPSSRSSCSQPLLQYRHVHEARQERPKHISFFIAWAIASTPVLIWQCSPIPYFWERYSSIRSYAATHAHCLPQLAHQAAPSITSTLSDCVILVIPIAVLSRLQTPLKKKIGLLILFSFGAFVVAAGIVRIYFVFQISNTEEVTTWNDDGTAVWTAVETK</sequence>
<dbReference type="InterPro" id="IPR049326">
    <property type="entry name" value="Rhodopsin_dom_fungi"/>
</dbReference>
<dbReference type="OrthoDB" id="9978720at2759"/>
<evidence type="ECO:0000259" key="7">
    <source>
        <dbReference type="Pfam" id="PF20684"/>
    </source>
</evidence>
<evidence type="ECO:0000313" key="8">
    <source>
        <dbReference type="EMBL" id="KXT12302.1"/>
    </source>
</evidence>
<dbReference type="STRING" id="113226.A0A139ICI1"/>
<keyword evidence="3 6" id="KW-1133">Transmembrane helix</keyword>
<feature type="transmembrane region" description="Helical" evidence="6">
    <location>
        <begin position="174"/>
        <end position="196"/>
    </location>
</feature>
<evidence type="ECO:0000256" key="4">
    <source>
        <dbReference type="ARBA" id="ARBA00023136"/>
    </source>
</evidence>
<comment type="caution">
    <text evidence="8">The sequence shown here is derived from an EMBL/GenBank/DDBJ whole genome shotgun (WGS) entry which is preliminary data.</text>
</comment>
<keyword evidence="4 6" id="KW-0472">Membrane</keyword>
<feature type="domain" description="Rhodopsin" evidence="7">
    <location>
        <begin position="171"/>
        <end position="300"/>
    </location>
</feature>
<evidence type="ECO:0000256" key="1">
    <source>
        <dbReference type="ARBA" id="ARBA00004141"/>
    </source>
</evidence>
<accession>A0A139ICI1</accession>
<reference evidence="8 9" key="1">
    <citation type="submission" date="2015-07" db="EMBL/GenBank/DDBJ databases">
        <title>Comparative genomics of the Sigatoka disease complex on banana suggests a link between parallel evolutionary changes in Pseudocercospora fijiensis and Pseudocercospora eumusae and increased virulence on the banana host.</title>
        <authorList>
            <person name="Chang T.-C."/>
            <person name="Salvucci A."/>
            <person name="Crous P.W."/>
            <person name="Stergiopoulos I."/>
        </authorList>
    </citation>
    <scope>NUCLEOTIDE SEQUENCE [LARGE SCALE GENOMIC DNA]</scope>
    <source>
        <strain evidence="8 9">CBS 116634</strain>
    </source>
</reference>
<keyword evidence="9" id="KW-1185">Reference proteome</keyword>
<dbReference type="AlphaFoldDB" id="A0A139ICI1"/>
<proteinExistence type="inferred from homology"/>
<dbReference type="Proteomes" id="UP000073492">
    <property type="component" value="Unassembled WGS sequence"/>
</dbReference>
<feature type="transmembrane region" description="Helical" evidence="6">
    <location>
        <begin position="252"/>
        <end position="276"/>
    </location>
</feature>
<protein>
    <recommendedName>
        <fullName evidence="7">Rhodopsin domain-containing protein</fullName>
    </recommendedName>
</protein>
<evidence type="ECO:0000313" key="9">
    <source>
        <dbReference type="Proteomes" id="UP000073492"/>
    </source>
</evidence>
<dbReference type="PANTHER" id="PTHR33048:SF47">
    <property type="entry name" value="INTEGRAL MEMBRANE PROTEIN-RELATED"/>
    <property type="match status" value="1"/>
</dbReference>
<dbReference type="InterPro" id="IPR052337">
    <property type="entry name" value="SAT4-like"/>
</dbReference>
<evidence type="ECO:0000256" key="3">
    <source>
        <dbReference type="ARBA" id="ARBA00022989"/>
    </source>
</evidence>
<dbReference type="PANTHER" id="PTHR33048">
    <property type="entry name" value="PTH11-LIKE INTEGRAL MEMBRANE PROTEIN (AFU_ORTHOLOGUE AFUA_5G11245)"/>
    <property type="match status" value="1"/>
</dbReference>
<gene>
    <name evidence="8" type="ORF">AC579_6218</name>
</gene>
<organism evidence="8 9">
    <name type="scientific">Pseudocercospora musae</name>
    <dbReference type="NCBI Taxonomy" id="113226"/>
    <lineage>
        <taxon>Eukaryota</taxon>
        <taxon>Fungi</taxon>
        <taxon>Dikarya</taxon>
        <taxon>Ascomycota</taxon>
        <taxon>Pezizomycotina</taxon>
        <taxon>Dothideomycetes</taxon>
        <taxon>Dothideomycetidae</taxon>
        <taxon>Mycosphaerellales</taxon>
        <taxon>Mycosphaerellaceae</taxon>
        <taxon>Pseudocercospora</taxon>
    </lineage>
</organism>
<evidence type="ECO:0000256" key="5">
    <source>
        <dbReference type="ARBA" id="ARBA00038359"/>
    </source>
</evidence>
<name>A0A139ICI1_9PEZI</name>
<dbReference type="EMBL" id="LFZO01000156">
    <property type="protein sequence ID" value="KXT12302.1"/>
    <property type="molecule type" value="Genomic_DNA"/>
</dbReference>
<dbReference type="Pfam" id="PF20684">
    <property type="entry name" value="Fung_rhodopsin"/>
    <property type="match status" value="1"/>
</dbReference>